<dbReference type="EMBL" id="BSET01000002">
    <property type="protein sequence ID" value="GLK02893.1"/>
    <property type="molecule type" value="Genomic_DNA"/>
</dbReference>
<evidence type="ECO:0000259" key="6">
    <source>
        <dbReference type="PROSITE" id="PS50850"/>
    </source>
</evidence>
<feature type="transmembrane region" description="Helical" evidence="5">
    <location>
        <begin position="377"/>
        <end position="397"/>
    </location>
</feature>
<reference evidence="7" key="1">
    <citation type="journal article" date="2014" name="Int. J. Syst. Evol. Microbiol.">
        <title>Complete genome sequence of Corynebacterium casei LMG S-19264T (=DSM 44701T), isolated from a smear-ripened cheese.</title>
        <authorList>
            <consortium name="US DOE Joint Genome Institute (JGI-PGF)"/>
            <person name="Walter F."/>
            <person name="Albersmeier A."/>
            <person name="Kalinowski J."/>
            <person name="Ruckert C."/>
        </authorList>
    </citation>
    <scope>NUCLEOTIDE SEQUENCE</scope>
    <source>
        <strain evidence="7">VKM Ac-1958</strain>
    </source>
</reference>
<dbReference type="PROSITE" id="PS50850">
    <property type="entry name" value="MFS"/>
    <property type="match status" value="1"/>
</dbReference>
<dbReference type="Proteomes" id="UP001142325">
    <property type="component" value="Unassembled WGS sequence"/>
</dbReference>
<evidence type="ECO:0000313" key="8">
    <source>
        <dbReference type="Proteomes" id="UP001142325"/>
    </source>
</evidence>
<reference evidence="7" key="2">
    <citation type="submission" date="2023-01" db="EMBL/GenBank/DDBJ databases">
        <authorList>
            <person name="Sun Q."/>
            <person name="Evtushenko L."/>
        </authorList>
    </citation>
    <scope>NUCLEOTIDE SEQUENCE</scope>
    <source>
        <strain evidence="7">VKM Ac-1958</strain>
    </source>
</reference>
<evidence type="ECO:0000256" key="1">
    <source>
        <dbReference type="ARBA" id="ARBA00004651"/>
    </source>
</evidence>
<evidence type="ECO:0000256" key="2">
    <source>
        <dbReference type="ARBA" id="ARBA00022692"/>
    </source>
</evidence>
<dbReference type="InterPro" id="IPR020846">
    <property type="entry name" value="MFS_dom"/>
</dbReference>
<dbReference type="InterPro" id="IPR036259">
    <property type="entry name" value="MFS_trans_sf"/>
</dbReference>
<sequence>MPARSSGSSVRGASHTSVRIVGLALFAQFGLFGMIMSSWMSRIPSIREALDVTALQLGSMLIAGGIGSLLGAFIVGGFVARFGSRVILLAGIVGNTLGFGLLAASVLLPSQPLFLLGMALNGACGAFINVPININAAAYERQIGRTVLPQFHAAFSIGAAAGAFSASLFSAAGISAGAQVIVMTGAITLLRVLTLRASCQPTAQKARTATPQRTRGAFRSALAAWAEPRTIMLGVVLLAGSLSEGTAGTWLSLAVVDGYAQPEAIGAAVYATFLGAMTVFRITGVRLIDRFGRVWVLRISGAVVLVGVLLFIFGGTLPLAWSGVVLWGMGAALGVPIAIAAASDDPEHAGQRVAVVTSFSTIASLAAPPLLGLLVDQVGVLTSLLVVAAAAVISLSFSSAVRRSELSVVTTQTAPVRIAE</sequence>
<dbReference type="InterPro" id="IPR051788">
    <property type="entry name" value="MFS_Transporter"/>
</dbReference>
<proteinExistence type="predicted"/>
<evidence type="ECO:0000313" key="7">
    <source>
        <dbReference type="EMBL" id="GLK02893.1"/>
    </source>
</evidence>
<keyword evidence="3 5" id="KW-1133">Transmembrane helix</keyword>
<evidence type="ECO:0000256" key="3">
    <source>
        <dbReference type="ARBA" id="ARBA00022989"/>
    </source>
</evidence>
<feature type="transmembrane region" description="Helical" evidence="5">
    <location>
        <begin position="180"/>
        <end position="199"/>
    </location>
</feature>
<feature type="domain" description="Major facilitator superfamily (MFS) profile" evidence="6">
    <location>
        <begin position="17"/>
        <end position="406"/>
    </location>
</feature>
<dbReference type="GO" id="GO:0005886">
    <property type="term" value="C:plasma membrane"/>
    <property type="evidence" value="ECO:0007669"/>
    <property type="project" value="UniProtKB-SubCell"/>
</dbReference>
<comment type="caution">
    <text evidence="7">The sequence shown here is derived from an EMBL/GenBank/DDBJ whole genome shotgun (WGS) entry which is preliminary data.</text>
</comment>
<feature type="transmembrane region" description="Helical" evidence="5">
    <location>
        <begin position="153"/>
        <end position="174"/>
    </location>
</feature>
<feature type="transmembrane region" description="Helical" evidence="5">
    <location>
        <begin position="113"/>
        <end position="132"/>
    </location>
</feature>
<feature type="transmembrane region" description="Helical" evidence="5">
    <location>
        <begin position="353"/>
        <end position="371"/>
    </location>
</feature>
<organism evidence="7 8">
    <name type="scientific">Microbacterium keratanolyticum</name>
    <dbReference type="NCBI Taxonomy" id="67574"/>
    <lineage>
        <taxon>Bacteria</taxon>
        <taxon>Bacillati</taxon>
        <taxon>Actinomycetota</taxon>
        <taxon>Actinomycetes</taxon>
        <taxon>Micrococcales</taxon>
        <taxon>Microbacteriaceae</taxon>
        <taxon>Microbacterium</taxon>
    </lineage>
</organism>
<feature type="transmembrane region" description="Helical" evidence="5">
    <location>
        <begin position="60"/>
        <end position="79"/>
    </location>
</feature>
<feature type="transmembrane region" description="Helical" evidence="5">
    <location>
        <begin position="86"/>
        <end position="107"/>
    </location>
</feature>
<keyword evidence="2 5" id="KW-0812">Transmembrane</keyword>
<accession>A0A9W6HTX1</accession>
<name>A0A9W6HTX1_9MICO</name>
<keyword evidence="8" id="KW-1185">Reference proteome</keyword>
<evidence type="ECO:0000256" key="4">
    <source>
        <dbReference type="ARBA" id="ARBA00023136"/>
    </source>
</evidence>
<dbReference type="GO" id="GO:0022857">
    <property type="term" value="F:transmembrane transporter activity"/>
    <property type="evidence" value="ECO:0007669"/>
    <property type="project" value="InterPro"/>
</dbReference>
<dbReference type="Gene3D" id="1.20.1250.20">
    <property type="entry name" value="MFS general substrate transporter like domains"/>
    <property type="match status" value="2"/>
</dbReference>
<evidence type="ECO:0000256" key="5">
    <source>
        <dbReference type="SAM" id="Phobius"/>
    </source>
</evidence>
<feature type="transmembrane region" description="Helical" evidence="5">
    <location>
        <begin position="319"/>
        <end position="341"/>
    </location>
</feature>
<dbReference type="AlphaFoldDB" id="A0A9W6HTX1"/>
<dbReference type="InterPro" id="IPR011701">
    <property type="entry name" value="MFS"/>
</dbReference>
<dbReference type="PANTHER" id="PTHR23514">
    <property type="entry name" value="BYPASS OF STOP CODON PROTEIN 6"/>
    <property type="match status" value="1"/>
</dbReference>
<gene>
    <name evidence="7" type="primary">ybjJ</name>
    <name evidence="7" type="ORF">GCM10017596_26080</name>
</gene>
<keyword evidence="4 5" id="KW-0472">Membrane</keyword>
<feature type="transmembrane region" description="Helical" evidence="5">
    <location>
        <begin position="263"/>
        <end position="283"/>
    </location>
</feature>
<dbReference type="Pfam" id="PF07690">
    <property type="entry name" value="MFS_1"/>
    <property type="match status" value="1"/>
</dbReference>
<protein>
    <submittedName>
        <fullName evidence="7">Inner membrane protein YbjJ</fullName>
    </submittedName>
</protein>
<feature type="transmembrane region" description="Helical" evidence="5">
    <location>
        <begin position="295"/>
        <end position="313"/>
    </location>
</feature>
<dbReference type="SUPFAM" id="SSF103473">
    <property type="entry name" value="MFS general substrate transporter"/>
    <property type="match status" value="1"/>
</dbReference>
<feature type="transmembrane region" description="Helical" evidence="5">
    <location>
        <begin position="20"/>
        <end position="40"/>
    </location>
</feature>
<dbReference type="PANTHER" id="PTHR23514:SF13">
    <property type="entry name" value="INNER MEMBRANE PROTEIN YBJJ"/>
    <property type="match status" value="1"/>
</dbReference>
<dbReference type="RefSeq" id="WP_204937718.1">
    <property type="nucleotide sequence ID" value="NZ_BAAAUM010000002.1"/>
</dbReference>
<comment type="subcellular location">
    <subcellularLocation>
        <location evidence="1">Cell membrane</location>
        <topology evidence="1">Multi-pass membrane protein</topology>
    </subcellularLocation>
</comment>